<feature type="compositionally biased region" description="Basic and acidic residues" evidence="1">
    <location>
        <begin position="245"/>
        <end position="261"/>
    </location>
</feature>
<feature type="compositionally biased region" description="Low complexity" evidence="1">
    <location>
        <begin position="138"/>
        <end position="150"/>
    </location>
</feature>
<protein>
    <submittedName>
        <fullName evidence="2">Uncharacterized protein</fullName>
    </submittedName>
</protein>
<organism evidence="2 3">
    <name type="scientific">Thyridium curvatum</name>
    <dbReference type="NCBI Taxonomy" id="1093900"/>
    <lineage>
        <taxon>Eukaryota</taxon>
        <taxon>Fungi</taxon>
        <taxon>Dikarya</taxon>
        <taxon>Ascomycota</taxon>
        <taxon>Pezizomycotina</taxon>
        <taxon>Sordariomycetes</taxon>
        <taxon>Sordariomycetidae</taxon>
        <taxon>Thyridiales</taxon>
        <taxon>Thyridiaceae</taxon>
        <taxon>Thyridium</taxon>
    </lineage>
</organism>
<feature type="compositionally biased region" description="Basic and acidic residues" evidence="1">
    <location>
        <begin position="84"/>
        <end position="108"/>
    </location>
</feature>
<sequence>MSDNAKPDSQPRGSDSPIPLGLWYITGGTGPRPTWEVYLSRAQARVERARDEEAYKTARQEAAKEAKLPALEFKRRWGGGQLDRLLHPKQERERFRKWRQEQGGRGHAADTPAGQEEQKEEVKTGETKQVEEEKQEEQAQGQATTPQETTDSPGPVDNDEIPGQNIETPGQNIETPGQNIKTSASDTVIRDEANNAPIQPVSAAGDETQANSPQHRAESSSSHDSGASKGPEEKGELDAQNITSDRSDQDSRKDIHDGKGP</sequence>
<gene>
    <name evidence="2" type="ORF">E0L32_003076</name>
</gene>
<proteinExistence type="predicted"/>
<feature type="region of interest" description="Disordered" evidence="1">
    <location>
        <begin position="75"/>
        <end position="261"/>
    </location>
</feature>
<comment type="caution">
    <text evidence="2">The sequence shown here is derived from an EMBL/GenBank/DDBJ whole genome shotgun (WGS) entry which is preliminary data.</text>
</comment>
<dbReference type="AlphaFoldDB" id="A0A507BD14"/>
<feature type="compositionally biased region" description="Basic and acidic residues" evidence="1">
    <location>
        <begin position="116"/>
        <end position="132"/>
    </location>
</feature>
<evidence type="ECO:0000256" key="1">
    <source>
        <dbReference type="SAM" id="MobiDB-lite"/>
    </source>
</evidence>
<keyword evidence="3" id="KW-1185">Reference proteome</keyword>
<feature type="compositionally biased region" description="Low complexity" evidence="1">
    <location>
        <begin position="219"/>
        <end position="228"/>
    </location>
</feature>
<evidence type="ECO:0000313" key="3">
    <source>
        <dbReference type="Proteomes" id="UP000319257"/>
    </source>
</evidence>
<dbReference type="RefSeq" id="XP_030999144.1">
    <property type="nucleotide sequence ID" value="XM_031137336.1"/>
</dbReference>
<dbReference type="GeneID" id="41970523"/>
<reference evidence="2 3" key="1">
    <citation type="submission" date="2019-06" db="EMBL/GenBank/DDBJ databases">
        <title>Draft genome sequence of the filamentous fungus Phialemoniopsis curvata isolated from diesel fuel.</title>
        <authorList>
            <person name="Varaljay V.A."/>
            <person name="Lyon W.J."/>
            <person name="Crouch A.L."/>
            <person name="Drake C.E."/>
            <person name="Hollomon J.M."/>
            <person name="Nadeau L.J."/>
            <person name="Nunn H.S."/>
            <person name="Stevenson B.S."/>
            <person name="Bojanowski C.L."/>
            <person name="Crookes-Goodson W.J."/>
        </authorList>
    </citation>
    <scope>NUCLEOTIDE SEQUENCE [LARGE SCALE GENOMIC DNA]</scope>
    <source>
        <strain evidence="2 3">D216</strain>
    </source>
</reference>
<dbReference type="Proteomes" id="UP000319257">
    <property type="component" value="Unassembled WGS sequence"/>
</dbReference>
<feature type="region of interest" description="Disordered" evidence="1">
    <location>
        <begin position="1"/>
        <end position="20"/>
    </location>
</feature>
<accession>A0A507BD14</accession>
<evidence type="ECO:0000313" key="2">
    <source>
        <dbReference type="EMBL" id="TPX17433.1"/>
    </source>
</evidence>
<name>A0A507BD14_9PEZI</name>
<dbReference type="InParanoid" id="A0A507BD14"/>
<feature type="compositionally biased region" description="Polar residues" evidence="1">
    <location>
        <begin position="165"/>
        <end position="186"/>
    </location>
</feature>
<dbReference type="EMBL" id="SKBQ01000013">
    <property type="protein sequence ID" value="TPX17433.1"/>
    <property type="molecule type" value="Genomic_DNA"/>
</dbReference>